<name>A0A0V1CST2_TRIBR</name>
<dbReference type="Gene3D" id="4.10.60.10">
    <property type="entry name" value="Zinc finger, CCHC-type"/>
    <property type="match status" value="1"/>
</dbReference>
<keyword evidence="1" id="KW-0863">Zinc-finger</keyword>
<evidence type="ECO:0000259" key="3">
    <source>
        <dbReference type="PROSITE" id="PS50158"/>
    </source>
</evidence>
<keyword evidence="1" id="KW-0862">Zinc</keyword>
<evidence type="ECO:0000256" key="2">
    <source>
        <dbReference type="SAM" id="MobiDB-lite"/>
    </source>
</evidence>
<dbReference type="STRING" id="45882.A0A0V1CST2"/>
<dbReference type="GO" id="GO:0008270">
    <property type="term" value="F:zinc ion binding"/>
    <property type="evidence" value="ECO:0007669"/>
    <property type="project" value="UniProtKB-KW"/>
</dbReference>
<dbReference type="InterPro" id="IPR001878">
    <property type="entry name" value="Znf_CCHC"/>
</dbReference>
<dbReference type="OMA" id="GPEMDAK"/>
<keyword evidence="6" id="KW-1185">Reference proteome</keyword>
<proteinExistence type="predicted"/>
<gene>
    <name evidence="4" type="ORF">T03_16655</name>
    <name evidence="5" type="ORF">T03_3874</name>
</gene>
<sequence length="442" mass="49359">MSNRRRDRASEEEPAKSDERTGADPEETNQPTPPGGSLQWGSVREPVQVFTHGAYFCSPPAFCPEMDAKEWLKKLEDFFRASGVPTTDYGAIGRYVLTDPMRCELYPAGQATDDSFEELKERLLNAYGLEESPGMLIDRFHALHQREGQSIQQFAQEVAELGCRAGVSERDLVARFGGRITSREVYRAIRLQEPPTLAEARKLDTRIIQVEGEFQERQQPRAGIAKPEKTEMAQQIDAMIREMGNLAKKVEQLERTTPRPSRTAPGCFRCGSLDHLRRDCPQLRTRTRPALAPNNGNGDCQAAGGSILLSDGRRVRLCGQGTLPLQVVRWRGRIHVAVVESLVVPGILGTNFLDQYVELIDWQAGEMTMTDGSRVRIIHEPAPATRRGIGCAWITANPREVPLEETVGEGPETDRGELEACERALVDRAECSFYLQLKINSD</sequence>
<dbReference type="GO" id="GO:0019899">
    <property type="term" value="F:enzyme binding"/>
    <property type="evidence" value="ECO:0007669"/>
    <property type="project" value="UniProtKB-ARBA"/>
</dbReference>
<dbReference type="SUPFAM" id="SSF57756">
    <property type="entry name" value="Retrovirus zinc finger-like domains"/>
    <property type="match status" value="1"/>
</dbReference>
<keyword evidence="1" id="KW-0479">Metal-binding</keyword>
<comment type="caution">
    <text evidence="5">The sequence shown here is derived from an EMBL/GenBank/DDBJ whole genome shotgun (WGS) entry which is preliminary data.</text>
</comment>
<protein>
    <recommendedName>
        <fullName evidence="3">CCHC-type domain-containing protein</fullName>
    </recommendedName>
</protein>
<dbReference type="SMART" id="SM00343">
    <property type="entry name" value="ZnF_C2HC"/>
    <property type="match status" value="1"/>
</dbReference>
<evidence type="ECO:0000313" key="5">
    <source>
        <dbReference type="EMBL" id="KRY52346.1"/>
    </source>
</evidence>
<dbReference type="AlphaFoldDB" id="A0A0V1CST2"/>
<evidence type="ECO:0000313" key="6">
    <source>
        <dbReference type="Proteomes" id="UP000054653"/>
    </source>
</evidence>
<dbReference type="EMBL" id="JYDI01000219">
    <property type="protein sequence ID" value="KRY48067.1"/>
    <property type="molecule type" value="Genomic_DNA"/>
</dbReference>
<feature type="region of interest" description="Disordered" evidence="2">
    <location>
        <begin position="1"/>
        <end position="41"/>
    </location>
</feature>
<dbReference type="InterPro" id="IPR036875">
    <property type="entry name" value="Znf_CCHC_sf"/>
</dbReference>
<dbReference type="PROSITE" id="PS50158">
    <property type="entry name" value="ZF_CCHC"/>
    <property type="match status" value="1"/>
</dbReference>
<dbReference type="EMBL" id="JYDI01000106">
    <property type="protein sequence ID" value="KRY52346.1"/>
    <property type="molecule type" value="Genomic_DNA"/>
</dbReference>
<dbReference type="OrthoDB" id="10408204at2759"/>
<dbReference type="Proteomes" id="UP000054653">
    <property type="component" value="Unassembled WGS sequence"/>
</dbReference>
<organism evidence="5 6">
    <name type="scientific">Trichinella britovi</name>
    <name type="common">Parasitic roundworm</name>
    <dbReference type="NCBI Taxonomy" id="45882"/>
    <lineage>
        <taxon>Eukaryota</taxon>
        <taxon>Metazoa</taxon>
        <taxon>Ecdysozoa</taxon>
        <taxon>Nematoda</taxon>
        <taxon>Enoplea</taxon>
        <taxon>Dorylaimia</taxon>
        <taxon>Trichinellida</taxon>
        <taxon>Trichinellidae</taxon>
        <taxon>Trichinella</taxon>
    </lineage>
</organism>
<dbReference type="Pfam" id="PF00098">
    <property type="entry name" value="zf-CCHC"/>
    <property type="match status" value="1"/>
</dbReference>
<feature type="domain" description="CCHC-type" evidence="3">
    <location>
        <begin position="267"/>
        <end position="282"/>
    </location>
</feature>
<evidence type="ECO:0000256" key="1">
    <source>
        <dbReference type="PROSITE-ProRule" id="PRU00047"/>
    </source>
</evidence>
<feature type="compositionally biased region" description="Basic and acidic residues" evidence="2">
    <location>
        <begin position="8"/>
        <end position="23"/>
    </location>
</feature>
<accession>A0A0V1CST2</accession>
<dbReference type="GO" id="GO:0003676">
    <property type="term" value="F:nucleic acid binding"/>
    <property type="evidence" value="ECO:0007669"/>
    <property type="project" value="InterPro"/>
</dbReference>
<reference evidence="5 6" key="1">
    <citation type="submission" date="2015-01" db="EMBL/GenBank/DDBJ databases">
        <title>Evolution of Trichinella species and genotypes.</title>
        <authorList>
            <person name="Korhonen P.K."/>
            <person name="Edoardo P."/>
            <person name="Giuseppe L.R."/>
            <person name="Gasser R.B."/>
        </authorList>
    </citation>
    <scope>NUCLEOTIDE SEQUENCE [LARGE SCALE GENOMIC DNA]</scope>
    <source>
        <strain evidence="5">ISS120</strain>
    </source>
</reference>
<evidence type="ECO:0000313" key="4">
    <source>
        <dbReference type="EMBL" id="KRY48067.1"/>
    </source>
</evidence>